<feature type="transmembrane region" description="Helical" evidence="6">
    <location>
        <begin position="67"/>
        <end position="90"/>
    </location>
</feature>
<dbReference type="PANTHER" id="PTHR13929">
    <property type="entry name" value="1,4-DIHYDROXY-2-NAPHTHOATE OCTAPRENYLTRANSFERASE"/>
    <property type="match status" value="1"/>
</dbReference>
<protein>
    <submittedName>
        <fullName evidence="7">Prenyltransferase</fullName>
    </submittedName>
</protein>
<dbReference type="GO" id="GO:0016020">
    <property type="term" value="C:membrane"/>
    <property type="evidence" value="ECO:0007669"/>
    <property type="project" value="UniProtKB-SubCell"/>
</dbReference>
<dbReference type="GO" id="GO:0042371">
    <property type="term" value="P:vitamin K biosynthetic process"/>
    <property type="evidence" value="ECO:0007669"/>
    <property type="project" value="TreeGrafter"/>
</dbReference>
<accession>A0A7C1FNP3</accession>
<evidence type="ECO:0000256" key="5">
    <source>
        <dbReference type="ARBA" id="ARBA00023136"/>
    </source>
</evidence>
<dbReference type="GO" id="GO:0009234">
    <property type="term" value="P:menaquinone biosynthetic process"/>
    <property type="evidence" value="ECO:0007669"/>
    <property type="project" value="TreeGrafter"/>
</dbReference>
<dbReference type="InterPro" id="IPR026046">
    <property type="entry name" value="UBIAD1"/>
</dbReference>
<feature type="transmembrane region" description="Helical" evidence="6">
    <location>
        <begin position="182"/>
        <end position="200"/>
    </location>
</feature>
<feature type="transmembrane region" description="Helical" evidence="6">
    <location>
        <begin position="151"/>
        <end position="170"/>
    </location>
</feature>
<dbReference type="Pfam" id="PF01040">
    <property type="entry name" value="UbiA"/>
    <property type="match status" value="1"/>
</dbReference>
<evidence type="ECO:0000256" key="6">
    <source>
        <dbReference type="SAM" id="Phobius"/>
    </source>
</evidence>
<feature type="transmembrane region" description="Helical" evidence="6">
    <location>
        <begin position="43"/>
        <end position="61"/>
    </location>
</feature>
<dbReference type="InterPro" id="IPR000537">
    <property type="entry name" value="UbiA_prenyltransferase"/>
</dbReference>
<feature type="transmembrane region" description="Helical" evidence="6">
    <location>
        <begin position="206"/>
        <end position="231"/>
    </location>
</feature>
<keyword evidence="5 6" id="KW-0472">Membrane</keyword>
<feature type="transmembrane region" description="Helical" evidence="6">
    <location>
        <begin position="124"/>
        <end position="145"/>
    </location>
</feature>
<dbReference type="PIRSF" id="PIRSF005355">
    <property type="entry name" value="UBIAD1"/>
    <property type="match status" value="1"/>
</dbReference>
<gene>
    <name evidence="7" type="ORF">ENQ20_18505</name>
</gene>
<proteinExistence type="predicted"/>
<organism evidence="7">
    <name type="scientific">Caldilinea aerophila</name>
    <dbReference type="NCBI Taxonomy" id="133453"/>
    <lineage>
        <taxon>Bacteria</taxon>
        <taxon>Bacillati</taxon>
        <taxon>Chloroflexota</taxon>
        <taxon>Caldilineae</taxon>
        <taxon>Caldilineales</taxon>
        <taxon>Caldilineaceae</taxon>
        <taxon>Caldilinea</taxon>
    </lineage>
</organism>
<dbReference type="CDD" id="cd13962">
    <property type="entry name" value="PT_UbiA_UBIAD1"/>
    <property type="match status" value="1"/>
</dbReference>
<dbReference type="PANTHER" id="PTHR13929:SF0">
    <property type="entry name" value="UBIA PRENYLTRANSFERASE DOMAIN-CONTAINING PROTEIN 1"/>
    <property type="match status" value="1"/>
</dbReference>
<feature type="transmembrane region" description="Helical" evidence="6">
    <location>
        <begin position="312"/>
        <end position="331"/>
    </location>
</feature>
<evidence type="ECO:0000256" key="4">
    <source>
        <dbReference type="ARBA" id="ARBA00022989"/>
    </source>
</evidence>
<keyword evidence="4 6" id="KW-1133">Transmembrane helix</keyword>
<keyword evidence="2 7" id="KW-0808">Transferase</keyword>
<evidence type="ECO:0000256" key="1">
    <source>
        <dbReference type="ARBA" id="ARBA00004141"/>
    </source>
</evidence>
<dbReference type="AlphaFoldDB" id="A0A7C1FNP3"/>
<evidence type="ECO:0000256" key="2">
    <source>
        <dbReference type="ARBA" id="ARBA00022679"/>
    </source>
</evidence>
<comment type="caution">
    <text evidence="7">The sequence shown here is derived from an EMBL/GenBank/DDBJ whole genome shotgun (WGS) entry which is preliminary data.</text>
</comment>
<comment type="subcellular location">
    <subcellularLocation>
        <location evidence="1">Membrane</location>
        <topology evidence="1">Multi-pass membrane protein</topology>
    </subcellularLocation>
</comment>
<feature type="transmembrane region" description="Helical" evidence="6">
    <location>
        <begin position="252"/>
        <end position="272"/>
    </location>
</feature>
<evidence type="ECO:0000313" key="7">
    <source>
        <dbReference type="EMBL" id="HDX33453.1"/>
    </source>
</evidence>
<sequence>MTHYSGGQATESPSLLRRLQQAGERRMTETPLLAVLSALRPDITTALVLPSVLAAVIGGWWQGELIWPNFLFAIISVLLSAFAFQMLSAYQDFQQSLRAEAYPATDLPNSAFTLQQNGLLHPIMLLNVGALLYTASALCGLWLALLAGWPVLFFGALAFLLQLGAVLSPVRYAYRGYGMGELGVFVAFGFLSLISAYYAQTQALSWLPVLGGLPISLLVLLVVLSQNLTTLRRDWLIGKRTLAVILGPERALDLNVFVTMLAYVSILAVTVLTPLPLWYLAGLATSPLAMGVFSEVNRSLTAPEDAVRLRNAALKAVFWTTLLCIAALFIGRPE</sequence>
<keyword evidence="3 6" id="KW-0812">Transmembrane</keyword>
<dbReference type="EMBL" id="DSMG01000193">
    <property type="protein sequence ID" value="HDX33453.1"/>
    <property type="molecule type" value="Genomic_DNA"/>
</dbReference>
<name>A0A7C1FNP3_9CHLR</name>
<dbReference type="GO" id="GO:0004659">
    <property type="term" value="F:prenyltransferase activity"/>
    <property type="evidence" value="ECO:0007669"/>
    <property type="project" value="InterPro"/>
</dbReference>
<evidence type="ECO:0000256" key="3">
    <source>
        <dbReference type="ARBA" id="ARBA00022692"/>
    </source>
</evidence>
<reference evidence="7" key="1">
    <citation type="journal article" date="2020" name="mSystems">
        <title>Genome- and Community-Level Interaction Insights into Carbon Utilization and Element Cycling Functions of Hydrothermarchaeota in Hydrothermal Sediment.</title>
        <authorList>
            <person name="Zhou Z."/>
            <person name="Liu Y."/>
            <person name="Xu W."/>
            <person name="Pan J."/>
            <person name="Luo Z.H."/>
            <person name="Li M."/>
        </authorList>
    </citation>
    <scope>NUCLEOTIDE SEQUENCE [LARGE SCALE GENOMIC DNA]</scope>
    <source>
        <strain evidence="7">SpSt-289</strain>
    </source>
</reference>